<dbReference type="GO" id="GO:0036122">
    <property type="term" value="F:BMP binding"/>
    <property type="evidence" value="ECO:0007669"/>
    <property type="project" value="TreeGrafter"/>
</dbReference>
<evidence type="ECO:0000256" key="10">
    <source>
        <dbReference type="SAM" id="SignalP"/>
    </source>
</evidence>
<dbReference type="PROSITE" id="PS01208">
    <property type="entry name" value="VWFC_1"/>
    <property type="match status" value="1"/>
</dbReference>
<feature type="domain" description="CHRD" evidence="12">
    <location>
        <begin position="288"/>
        <end position="411"/>
    </location>
</feature>
<dbReference type="PIRSF" id="PIRSF002496">
    <property type="entry name" value="Chordin"/>
    <property type="match status" value="1"/>
</dbReference>
<evidence type="ECO:0000259" key="11">
    <source>
        <dbReference type="PROSITE" id="PS50184"/>
    </source>
</evidence>
<dbReference type="InterPro" id="IPR001007">
    <property type="entry name" value="VWF_dom"/>
</dbReference>
<reference evidence="14" key="1">
    <citation type="submission" date="2025-08" db="UniProtKB">
        <authorList>
            <consortium name="RefSeq"/>
        </authorList>
    </citation>
    <scope>IDENTIFICATION</scope>
    <source>
        <tissue evidence="14">Blood</tissue>
    </source>
</reference>
<accession>A0AA97L1M8</accession>
<organism evidence="13 14">
    <name type="scientific">Eublepharis macularius</name>
    <name type="common">Leopard gecko</name>
    <name type="synonym">Cyrtodactylus macularius</name>
    <dbReference type="NCBI Taxonomy" id="481883"/>
    <lineage>
        <taxon>Eukaryota</taxon>
        <taxon>Metazoa</taxon>
        <taxon>Chordata</taxon>
        <taxon>Craniata</taxon>
        <taxon>Vertebrata</taxon>
        <taxon>Euteleostomi</taxon>
        <taxon>Lepidosauria</taxon>
        <taxon>Squamata</taxon>
        <taxon>Bifurcata</taxon>
        <taxon>Gekkota</taxon>
        <taxon>Eublepharidae</taxon>
        <taxon>Eublepharinae</taxon>
        <taxon>Eublepharis</taxon>
    </lineage>
</organism>
<comment type="similarity">
    <text evidence="2 8">Belongs to the chordin family.</text>
</comment>
<feature type="domain" description="CHRD" evidence="12">
    <location>
        <begin position="412"/>
        <end position="532"/>
    </location>
</feature>
<dbReference type="KEGG" id="emc:129332147"/>
<protein>
    <recommendedName>
        <fullName evidence="3 8">Chordin</fullName>
    </recommendedName>
</protein>
<keyword evidence="6" id="KW-0677">Repeat</keyword>
<name>A0AA97L1M8_EUBMA</name>
<evidence type="ECO:0000313" key="13">
    <source>
        <dbReference type="Proteomes" id="UP001190640"/>
    </source>
</evidence>
<evidence type="ECO:0000256" key="2">
    <source>
        <dbReference type="ARBA" id="ARBA00007156"/>
    </source>
</evidence>
<feature type="domain" description="VWFC" evidence="11">
    <location>
        <begin position="44"/>
        <end position="120"/>
    </location>
</feature>
<evidence type="ECO:0000256" key="1">
    <source>
        <dbReference type="ARBA" id="ARBA00004613"/>
    </source>
</evidence>
<sequence>MSLLGAALLLALAAPGRDAAAARPAKPLLPIQPESDPLPSKGAAGCSFGGRFYSLEDTWHPDLGEPFGIMHCVVCYCEPQRNRRGKPTGKVSCKNMKQDCPTPACADAILLPGHCCRTCPKAAVSIPEKRPEALFDNLEYFQDKDDDLHRNYNDRAYLSSEDSSRDDSRTDFVALLTSGSEPWVPASSAVAKARFSLVRSSLIFSISYERLGQPSRVRFTEPEGTVLFEHPVQKGASPQDSMICGIWRNLQKSSIRLLKVDQLRVSLVTKSHPAGEIRGRIIKHRALFAETFSAILTSVDPTHLGMGGLAMLTLSDTENNLHFVLVTKGLLESADKKSPGLPLRVQILHQDRVLREVLANVSLQEPDFAEVLTGLSSQEMLWLAQGQLKISVEVEGRFRRQIAGHITVRMSCDTIQSVLCGGDALTPTRTGAVGSAKLMLHANGTLEYQVQVAGTGSEVIGITLETKPRRRSKRNVLYDMTHSYRDGMASGTWAQVSGREAHMLLQNELFLNVATTDFDEGELRGQISSLLYSGLLARHQELPIPLAGHFVSPPVRTGSAGHAWVSLDDHCHLHYGIVVAGLGRADDGTVSAHLHGFAELGELQESSSREHKRLLRGFYGTEAQGVVKDLDRELFRHLAQGTAFLQVSTKANPRGEIRGKVHIPNHCEAGGIRLTPEDPEDELPGNPISSNPEELKKDPNSCFFEGQHRAHGSRWAPDYDKKCSVCSCQKHTVICDPVLCQPLNCSQPVHLEDQCCPVCEEKKDILEGQRVEKAQDSSGGCYFDGDKTWRGAGTRWHPVVPPFGLIKCAVCTCKGATGEVHCEKVQCPRLTCSHPVRVSPSDCCKQCPASEQSPVALSDMMQADGPRACRFGRQWYMHNESWHPTVPPFGEMKCITCCLGKLTASARNVLPPLAPKKGRRKTPAAPSAKCLKTFLKKLQSCSKKRPRIPGDVSRLAGARKPVRHPRSRTQDPWQLVLGRAFPKLPMFLWLAKTTEGSRLMPP</sequence>
<dbReference type="GeneID" id="129332147"/>
<feature type="signal peptide" evidence="10">
    <location>
        <begin position="1"/>
        <end position="21"/>
    </location>
</feature>
<keyword evidence="13" id="KW-1185">Reference proteome</keyword>
<feature type="domain" description="VWFC" evidence="11">
    <location>
        <begin position="779"/>
        <end position="848"/>
    </location>
</feature>
<dbReference type="Pfam" id="PF00093">
    <property type="entry name" value="VWC"/>
    <property type="match status" value="3"/>
</dbReference>
<evidence type="ECO:0000256" key="4">
    <source>
        <dbReference type="ARBA" id="ARBA00022473"/>
    </source>
</evidence>
<dbReference type="PROSITE" id="PS50184">
    <property type="entry name" value="VWFC_2"/>
    <property type="match status" value="3"/>
</dbReference>
<evidence type="ECO:0000256" key="7">
    <source>
        <dbReference type="ARBA" id="ARBA00023180"/>
    </source>
</evidence>
<dbReference type="InterPro" id="IPR016353">
    <property type="entry name" value="Chordin"/>
</dbReference>
<dbReference type="SMART" id="SM00214">
    <property type="entry name" value="VWC"/>
    <property type="match status" value="3"/>
</dbReference>
<dbReference type="Pfam" id="PF07452">
    <property type="entry name" value="CHRD"/>
    <property type="match status" value="3"/>
</dbReference>
<evidence type="ECO:0000256" key="8">
    <source>
        <dbReference type="PIRNR" id="PIRNR002496"/>
    </source>
</evidence>
<dbReference type="RefSeq" id="XP_054838999.1">
    <property type="nucleotide sequence ID" value="XM_054983024.1"/>
</dbReference>
<feature type="domain" description="CHRD" evidence="12">
    <location>
        <begin position="538"/>
        <end position="666"/>
    </location>
</feature>
<feature type="domain" description="VWFC" evidence="11">
    <location>
        <begin position="700"/>
        <end position="760"/>
    </location>
</feature>
<feature type="region of interest" description="Disordered" evidence="9">
    <location>
        <begin position="669"/>
        <end position="694"/>
    </location>
</feature>
<comment type="subcellular location">
    <subcellularLocation>
        <location evidence="1">Secreted</location>
    </subcellularLocation>
</comment>
<evidence type="ECO:0000313" key="14">
    <source>
        <dbReference type="RefSeq" id="XP_054838999.1"/>
    </source>
</evidence>
<dbReference type="GO" id="GO:0005615">
    <property type="term" value="C:extracellular space"/>
    <property type="evidence" value="ECO:0007669"/>
    <property type="project" value="TreeGrafter"/>
</dbReference>
<evidence type="ECO:0000259" key="12">
    <source>
        <dbReference type="PROSITE" id="PS50933"/>
    </source>
</evidence>
<feature type="chain" id="PRO_5041671068" description="Chordin" evidence="10">
    <location>
        <begin position="22"/>
        <end position="1002"/>
    </location>
</feature>
<keyword evidence="4 8" id="KW-0217">Developmental protein</keyword>
<dbReference type="PANTHER" id="PTHR46526">
    <property type="entry name" value="CHORDIN"/>
    <property type="match status" value="1"/>
</dbReference>
<dbReference type="InterPro" id="IPR052278">
    <property type="entry name" value="Chordin-like_regulators"/>
</dbReference>
<dbReference type="GO" id="GO:0009953">
    <property type="term" value="P:dorsal/ventral pattern formation"/>
    <property type="evidence" value="ECO:0007669"/>
    <property type="project" value="TreeGrafter"/>
</dbReference>
<dbReference type="GO" id="GO:0048731">
    <property type="term" value="P:system development"/>
    <property type="evidence" value="ECO:0007669"/>
    <property type="project" value="UniProtKB-ARBA"/>
</dbReference>
<dbReference type="CTD" id="8646"/>
<dbReference type="SUPFAM" id="SSF57603">
    <property type="entry name" value="FnI-like domain"/>
    <property type="match status" value="3"/>
</dbReference>
<evidence type="ECO:0000256" key="6">
    <source>
        <dbReference type="ARBA" id="ARBA00022737"/>
    </source>
</evidence>
<dbReference type="PANTHER" id="PTHR46526:SF1">
    <property type="entry name" value="CHORDIN"/>
    <property type="match status" value="1"/>
</dbReference>
<dbReference type="SMART" id="SM00754">
    <property type="entry name" value="CHRD"/>
    <property type="match status" value="4"/>
</dbReference>
<keyword evidence="5" id="KW-0964">Secreted</keyword>
<dbReference type="InterPro" id="IPR010895">
    <property type="entry name" value="CHRD"/>
</dbReference>
<feature type="region of interest" description="Disordered" evidence="9">
    <location>
        <begin position="949"/>
        <end position="969"/>
    </location>
</feature>
<proteinExistence type="inferred from homology"/>
<keyword evidence="7" id="KW-0325">Glycoprotein</keyword>
<feature type="domain" description="CHRD" evidence="12">
    <location>
        <begin position="168"/>
        <end position="286"/>
    </location>
</feature>
<dbReference type="AlphaFoldDB" id="A0AA97L1M8"/>
<dbReference type="PROSITE" id="PS50933">
    <property type="entry name" value="CHRD"/>
    <property type="match status" value="4"/>
</dbReference>
<dbReference type="Gene3D" id="6.20.200.20">
    <property type="match status" value="1"/>
</dbReference>
<evidence type="ECO:0000256" key="3">
    <source>
        <dbReference type="ARBA" id="ARBA00016968"/>
    </source>
</evidence>
<dbReference type="Proteomes" id="UP001190640">
    <property type="component" value="Chromosome 6"/>
</dbReference>
<gene>
    <name evidence="14" type="primary">CHRD</name>
</gene>
<dbReference type="GO" id="GO:0030514">
    <property type="term" value="P:negative regulation of BMP signaling pathway"/>
    <property type="evidence" value="ECO:0007669"/>
    <property type="project" value="TreeGrafter"/>
</dbReference>
<evidence type="ECO:0000256" key="9">
    <source>
        <dbReference type="SAM" id="MobiDB-lite"/>
    </source>
</evidence>
<keyword evidence="10" id="KW-0732">Signal</keyword>
<evidence type="ECO:0000256" key="5">
    <source>
        <dbReference type="ARBA" id="ARBA00022525"/>
    </source>
</evidence>